<protein>
    <submittedName>
        <fullName evidence="2">Uncharacterized protein</fullName>
    </submittedName>
</protein>
<feature type="compositionally biased region" description="Acidic residues" evidence="1">
    <location>
        <begin position="84"/>
        <end position="114"/>
    </location>
</feature>
<feature type="compositionally biased region" description="Basic and acidic residues" evidence="1">
    <location>
        <begin position="115"/>
        <end position="129"/>
    </location>
</feature>
<evidence type="ECO:0000256" key="1">
    <source>
        <dbReference type="SAM" id="MobiDB-lite"/>
    </source>
</evidence>
<reference evidence="2" key="1">
    <citation type="submission" date="2021-03" db="EMBL/GenBank/DDBJ databases">
        <title>Draft genome sequence of rust myrtle Austropuccinia psidii MF-1, a brazilian biotype.</title>
        <authorList>
            <person name="Quecine M.C."/>
            <person name="Pachon D.M.R."/>
            <person name="Bonatelli M.L."/>
            <person name="Correr F.H."/>
            <person name="Franceschini L.M."/>
            <person name="Leite T.F."/>
            <person name="Margarido G.R.A."/>
            <person name="Almeida C.A."/>
            <person name="Ferrarezi J.A."/>
            <person name="Labate C.A."/>
        </authorList>
    </citation>
    <scope>NUCLEOTIDE SEQUENCE</scope>
    <source>
        <strain evidence="2">MF-1</strain>
    </source>
</reference>
<evidence type="ECO:0000313" key="2">
    <source>
        <dbReference type="EMBL" id="MBW0465281.1"/>
    </source>
</evidence>
<dbReference type="OrthoDB" id="2506837at2759"/>
<evidence type="ECO:0000313" key="3">
    <source>
        <dbReference type="Proteomes" id="UP000765509"/>
    </source>
</evidence>
<dbReference type="AlphaFoldDB" id="A0A9Q3GFI7"/>
<organism evidence="2 3">
    <name type="scientific">Austropuccinia psidii MF-1</name>
    <dbReference type="NCBI Taxonomy" id="1389203"/>
    <lineage>
        <taxon>Eukaryota</taxon>
        <taxon>Fungi</taxon>
        <taxon>Dikarya</taxon>
        <taxon>Basidiomycota</taxon>
        <taxon>Pucciniomycotina</taxon>
        <taxon>Pucciniomycetes</taxon>
        <taxon>Pucciniales</taxon>
        <taxon>Sphaerophragmiaceae</taxon>
        <taxon>Austropuccinia</taxon>
    </lineage>
</organism>
<feature type="region of interest" description="Disordered" evidence="1">
    <location>
        <begin position="75"/>
        <end position="141"/>
    </location>
</feature>
<dbReference type="EMBL" id="AVOT02000998">
    <property type="protein sequence ID" value="MBW0465281.1"/>
    <property type="molecule type" value="Genomic_DNA"/>
</dbReference>
<comment type="caution">
    <text evidence="2">The sequence shown here is derived from an EMBL/GenBank/DDBJ whole genome shotgun (WGS) entry which is preliminary data.</text>
</comment>
<dbReference type="Proteomes" id="UP000765509">
    <property type="component" value="Unassembled WGS sequence"/>
</dbReference>
<gene>
    <name evidence="2" type="ORF">O181_004996</name>
</gene>
<sequence>MPSSFTKAPKRMPLDLYPPDWFNNCDYAERFFVANTEQVAFIPTTDIQSAKQLNPDESLWDKAFNDKYLESVTQPYNLSHELDESSENEEVDDDTEINEFSDGDILDFENSESGESDKESKRDNEEFIHQHGGGEQVRWTADVEKEMVDDFDRTSKQSSNAFFQEKLGTQVWQ</sequence>
<keyword evidence="3" id="KW-1185">Reference proteome</keyword>
<accession>A0A9Q3GFI7</accession>
<proteinExistence type="predicted"/>
<name>A0A9Q3GFI7_9BASI</name>